<reference evidence="2 3" key="1">
    <citation type="journal article" date="2018" name="BMC Genomics">
        <title>Genomic comparison of Trypanosoma conorhini and Trypanosoma rangeli to Trypanosoma cruzi strains of high and low virulence.</title>
        <authorList>
            <person name="Bradwell K.R."/>
            <person name="Koparde V.N."/>
            <person name="Matveyev A.V."/>
            <person name="Serrano M.G."/>
            <person name="Alves J.M."/>
            <person name="Parikh H."/>
            <person name="Huang B."/>
            <person name="Lee V."/>
            <person name="Espinosa-Alvarez O."/>
            <person name="Ortiz P.A."/>
            <person name="Costa-Martins A.G."/>
            <person name="Teixeira M.M."/>
            <person name="Buck G.A."/>
        </authorList>
    </citation>
    <scope>NUCLEOTIDE SEQUENCE [LARGE SCALE GENOMIC DNA]</scope>
    <source>
        <strain evidence="2 3">025E</strain>
    </source>
</reference>
<evidence type="ECO:0000256" key="1">
    <source>
        <dbReference type="SAM" id="MobiDB-lite"/>
    </source>
</evidence>
<dbReference type="RefSeq" id="XP_029222920.1">
    <property type="nucleotide sequence ID" value="XM_029376977.1"/>
</dbReference>
<protein>
    <submittedName>
        <fullName evidence="2">Uncharacterized protein</fullName>
    </submittedName>
</protein>
<organism evidence="2 3">
    <name type="scientific">Trypanosoma conorhini</name>
    <dbReference type="NCBI Taxonomy" id="83891"/>
    <lineage>
        <taxon>Eukaryota</taxon>
        <taxon>Discoba</taxon>
        <taxon>Euglenozoa</taxon>
        <taxon>Kinetoplastea</taxon>
        <taxon>Metakinetoplastina</taxon>
        <taxon>Trypanosomatida</taxon>
        <taxon>Trypanosomatidae</taxon>
        <taxon>Trypanosoma</taxon>
    </lineage>
</organism>
<feature type="non-terminal residue" evidence="2">
    <location>
        <position position="1"/>
    </location>
</feature>
<evidence type="ECO:0000313" key="3">
    <source>
        <dbReference type="Proteomes" id="UP000284403"/>
    </source>
</evidence>
<dbReference type="Proteomes" id="UP000284403">
    <property type="component" value="Unassembled WGS sequence"/>
</dbReference>
<dbReference type="GeneID" id="40323803"/>
<keyword evidence="3" id="KW-1185">Reference proteome</keyword>
<name>A0A3R7K6W9_9TRYP</name>
<gene>
    <name evidence="2" type="ORF">Tco025E_10192</name>
</gene>
<proteinExistence type="predicted"/>
<dbReference type="EMBL" id="MKKU01001529">
    <property type="protein sequence ID" value="RNE95086.1"/>
    <property type="molecule type" value="Genomic_DNA"/>
</dbReference>
<comment type="caution">
    <text evidence="2">The sequence shown here is derived from an EMBL/GenBank/DDBJ whole genome shotgun (WGS) entry which is preliminary data.</text>
</comment>
<feature type="region of interest" description="Disordered" evidence="1">
    <location>
        <begin position="147"/>
        <end position="171"/>
    </location>
</feature>
<dbReference type="AlphaFoldDB" id="A0A3R7K6W9"/>
<accession>A0A3R7K6W9</accession>
<feature type="compositionally biased region" description="Polar residues" evidence="1">
    <location>
        <begin position="159"/>
        <end position="171"/>
    </location>
</feature>
<evidence type="ECO:0000313" key="2">
    <source>
        <dbReference type="EMBL" id="RNE95086.1"/>
    </source>
</evidence>
<sequence>RLRGRVEHFRQLASEAAESKVERALIAVQRPVEGWGPALVHHRGRHPRAPQSRHAASPQTLLALWCERAPSQPPLTTRHTRPHRRVNAAAGNVLSLPQRARPALRGGESRQDGTRCTKLRNAVLQWRSCPLHRARPPTALGCVAPFHRRPHRHFPPSLQPQETPRRGSTSR</sequence>